<feature type="compositionally biased region" description="Gly residues" evidence="1">
    <location>
        <begin position="11"/>
        <end position="24"/>
    </location>
</feature>
<feature type="domain" description="Aminotransferase-like plant mobile" evidence="2">
    <location>
        <begin position="103"/>
        <end position="439"/>
    </location>
</feature>
<feature type="region of interest" description="Disordered" evidence="1">
    <location>
        <begin position="1015"/>
        <end position="1039"/>
    </location>
</feature>
<gene>
    <name evidence="3" type="ORF">FSB_LOCUS21825</name>
</gene>
<feature type="region of interest" description="Disordered" evidence="1">
    <location>
        <begin position="1"/>
        <end position="57"/>
    </location>
</feature>
<dbReference type="InterPro" id="IPR044824">
    <property type="entry name" value="MAIN-like"/>
</dbReference>
<feature type="region of interest" description="Disordered" evidence="1">
    <location>
        <begin position="845"/>
        <end position="871"/>
    </location>
</feature>
<proteinExistence type="predicted"/>
<dbReference type="Pfam" id="PF10536">
    <property type="entry name" value="PMD"/>
    <property type="match status" value="1"/>
</dbReference>
<dbReference type="InterPro" id="IPR019557">
    <property type="entry name" value="AminoTfrase-like_pln_mobile"/>
</dbReference>
<feature type="region of interest" description="Disordered" evidence="1">
    <location>
        <begin position="761"/>
        <end position="821"/>
    </location>
</feature>
<feature type="compositionally biased region" description="Basic and acidic residues" evidence="1">
    <location>
        <begin position="772"/>
        <end position="782"/>
    </location>
</feature>
<evidence type="ECO:0000259" key="2">
    <source>
        <dbReference type="Pfam" id="PF10536"/>
    </source>
</evidence>
<reference evidence="3" key="1">
    <citation type="submission" date="2018-02" db="EMBL/GenBank/DDBJ databases">
        <authorList>
            <person name="Cohen D.B."/>
            <person name="Kent A.D."/>
        </authorList>
    </citation>
    <scope>NUCLEOTIDE SEQUENCE</scope>
</reference>
<dbReference type="PANTHER" id="PTHR46033:SF8">
    <property type="entry name" value="PROTEIN MAINTENANCE OF MERISTEMS-LIKE"/>
    <property type="match status" value="1"/>
</dbReference>
<dbReference type="GO" id="GO:0010073">
    <property type="term" value="P:meristem maintenance"/>
    <property type="evidence" value="ECO:0007669"/>
    <property type="project" value="InterPro"/>
</dbReference>
<feature type="compositionally biased region" description="Basic and acidic residues" evidence="1">
    <location>
        <begin position="694"/>
        <end position="704"/>
    </location>
</feature>
<organism evidence="3">
    <name type="scientific">Fagus sylvatica</name>
    <name type="common">Beechnut</name>
    <dbReference type="NCBI Taxonomy" id="28930"/>
    <lineage>
        <taxon>Eukaryota</taxon>
        <taxon>Viridiplantae</taxon>
        <taxon>Streptophyta</taxon>
        <taxon>Embryophyta</taxon>
        <taxon>Tracheophyta</taxon>
        <taxon>Spermatophyta</taxon>
        <taxon>Magnoliopsida</taxon>
        <taxon>eudicotyledons</taxon>
        <taxon>Gunneridae</taxon>
        <taxon>Pentapetalae</taxon>
        <taxon>rosids</taxon>
        <taxon>fabids</taxon>
        <taxon>Fagales</taxon>
        <taxon>Fagaceae</taxon>
        <taxon>Fagus</taxon>
    </lineage>
</organism>
<feature type="compositionally biased region" description="Polar residues" evidence="1">
    <location>
        <begin position="583"/>
        <end position="592"/>
    </location>
</feature>
<feature type="compositionally biased region" description="Polar residues" evidence="1">
    <location>
        <begin position="632"/>
        <end position="651"/>
    </location>
</feature>
<sequence length="1200" mass="130224">MASSSRRPTRGRGGTSSGKGGPSVAGGTAARGSEDNSGSSDSVLGSPEPLGDILGRPTVDPWYRSGERFPSVPASLQPPPADWEWLVIREDAAADVAWTPNFREIRDLQIQRNEMLLVPLLVRRWCQSTHTFFFAHGEMTVTLEDIENHWLLPILGDQDPAELELSPEELKIEAALADYIGRKNIALGTQAARFNPSMQHFNRAEDHLIRRAAFVAYWLSKCNFGEHPTYSIKPLYFPLAVKIAAGVCFPFAPLLLGQLYTQLDLLHAEELVGASCHIVTTALNSSIMHTFLWEHALEYIRKGRKPYEARNKFASMPEDVAPNVGDFQGDVPAVYRWVGSKFYDHSLIFSLDSESKVCWRPYGVTHRGFSYESVVFGFRNVEAQDYILITGDMGSLTYLSATNASWLPVLSSGEFQFTVYSAHRVRRQFGFDQEVPAIIGIAAGEIPIINPFLKARAFTYWSDIAPRVIVPSGDRVGVYTTGMNNYWRGLMAIMVDFRNSGKGDISHLLESYTSPLPHPHLFVATNTMTTYANRQSLGYVVWYHEDSRWVIYSNHHPPLWLRDHPHISAPGKVPSSRGRKIASTGTPTAKGKQSSKSKKREAPSKDSLAQASKKKRTSATKGSKETLVLKTAAQNPSLARESTAQGVSAPTSKKPVRKTRAGKRTFVPPAFPSAPSSIAASVAARKSTRSVVYSEKRSKQRADTDDLSSSSSSSSYEGDPSGAVAERAESEDTEIAAVETVSGAGDFAADASSADIEAAFDNDSTASASKPKSAEETVEEHATIGVVTSAERVVETTPITVTSSGGTVQGDPSGSGSHVDPLLLDSSPSTLHYVRRARRGSIVSTDSKRAISTTVRVPTPPSPLHESGGTASTSVVMATVVPAALTIQESETAPAAAEEIPGDEEVPAHIPNVPEDNIVESILIDESLVTVTNFGTGMTQVEHVKVAASKEPVQADVTPGSGIPVTEETLVQDPIDDISMEDIADTHDSYDVVLDEAEGHMAGAQVANMEVTAPVTTHTSPTRTASSGNKAVAEEERRHQTTAVESAIRGQLGLLSAARSATLALLFLLTWMLSSESLTECQLGVHVGSSMLTLLCCVLTHMEHTRLEDITEVHILEWKAVVQEAIEGGFRFGFILDYLRRLTHDIFSRRTLAELRVEEARVAALRDALNMVAPNPWDLASARRVSIESHAESALHGLLA</sequence>
<protein>
    <recommendedName>
        <fullName evidence="2">Aminotransferase-like plant mobile domain-containing protein</fullName>
    </recommendedName>
</protein>
<dbReference type="PANTHER" id="PTHR46033">
    <property type="entry name" value="PROTEIN MAIN-LIKE 2"/>
    <property type="match status" value="1"/>
</dbReference>
<feature type="compositionally biased region" description="Polar residues" evidence="1">
    <location>
        <begin position="797"/>
        <end position="816"/>
    </location>
</feature>
<accession>A0A2N9G395</accession>
<feature type="region of interest" description="Disordered" evidence="1">
    <location>
        <begin position="570"/>
        <end position="737"/>
    </location>
</feature>
<evidence type="ECO:0000313" key="3">
    <source>
        <dbReference type="EMBL" id="SPC93943.1"/>
    </source>
</evidence>
<dbReference type="EMBL" id="OIVN01001438">
    <property type="protein sequence ID" value="SPC93943.1"/>
    <property type="molecule type" value="Genomic_DNA"/>
</dbReference>
<evidence type="ECO:0000256" key="1">
    <source>
        <dbReference type="SAM" id="MobiDB-lite"/>
    </source>
</evidence>
<dbReference type="AlphaFoldDB" id="A0A2N9G395"/>
<feature type="compositionally biased region" description="Basic residues" evidence="1">
    <location>
        <begin position="654"/>
        <end position="663"/>
    </location>
</feature>
<name>A0A2N9G395_FAGSY</name>
<feature type="compositionally biased region" description="Polar residues" evidence="1">
    <location>
        <begin position="1015"/>
        <end position="1029"/>
    </location>
</feature>
<feature type="compositionally biased region" description="Low complexity" evidence="1">
    <location>
        <begin position="673"/>
        <end position="684"/>
    </location>
</feature>